<gene>
    <name evidence="3" type="ORF">AMOR_24920</name>
</gene>
<name>A0ABN6MSI5_9BACT</name>
<dbReference type="RefSeq" id="WP_248361561.1">
    <property type="nucleotide sequence ID" value="NZ_AP025591.1"/>
</dbReference>
<reference evidence="4" key="1">
    <citation type="journal article" date="2022" name="Int. J. Syst. Evol. Microbiol.">
        <title>Anaeromyxobacter oryzae sp. nov., Anaeromyxobacter diazotrophicus sp. nov. and Anaeromyxobacter paludicola sp. nov., isolated from paddy soils.</title>
        <authorList>
            <person name="Itoh H."/>
            <person name="Xu Z."/>
            <person name="Mise K."/>
            <person name="Masuda Y."/>
            <person name="Ushijima N."/>
            <person name="Hayakawa C."/>
            <person name="Shiratori Y."/>
            <person name="Senoo K."/>
        </authorList>
    </citation>
    <scope>NUCLEOTIDE SEQUENCE [LARGE SCALE GENOMIC DNA]</scope>
    <source>
        <strain evidence="4">Red232</strain>
    </source>
</reference>
<dbReference type="EMBL" id="AP025591">
    <property type="protein sequence ID" value="BDG03496.1"/>
    <property type="molecule type" value="Genomic_DNA"/>
</dbReference>
<dbReference type="SUPFAM" id="SSF53383">
    <property type="entry name" value="PLP-dependent transferases"/>
    <property type="match status" value="1"/>
</dbReference>
<dbReference type="PANTHER" id="PTHR43586">
    <property type="entry name" value="CYSTEINE DESULFURASE"/>
    <property type="match status" value="1"/>
</dbReference>
<keyword evidence="3" id="KW-0808">Transferase</keyword>
<dbReference type="PANTHER" id="PTHR43586:SF15">
    <property type="entry name" value="BLR3095 PROTEIN"/>
    <property type="match status" value="1"/>
</dbReference>
<dbReference type="GO" id="GO:0008483">
    <property type="term" value="F:transaminase activity"/>
    <property type="evidence" value="ECO:0007669"/>
    <property type="project" value="UniProtKB-KW"/>
</dbReference>
<dbReference type="Gene3D" id="3.90.1150.10">
    <property type="entry name" value="Aspartate Aminotransferase, domain 1"/>
    <property type="match status" value="1"/>
</dbReference>
<evidence type="ECO:0000259" key="2">
    <source>
        <dbReference type="Pfam" id="PF00266"/>
    </source>
</evidence>
<evidence type="ECO:0000313" key="4">
    <source>
        <dbReference type="Proteomes" id="UP001162891"/>
    </source>
</evidence>
<feature type="domain" description="Aminotransferase class V" evidence="2">
    <location>
        <begin position="52"/>
        <end position="330"/>
    </location>
</feature>
<dbReference type="Gene3D" id="3.40.640.10">
    <property type="entry name" value="Type I PLP-dependent aspartate aminotransferase-like (Major domain)"/>
    <property type="match status" value="1"/>
</dbReference>
<sequence length="381" mass="40305">MSASPFADRFAPSEGIAYLDAASQGPIPLAASRAGRDALRLKEQPWRITSATYVSAVAEARALAARLLGAREEAVALVTGAGQIVNVAARGLDLGEGDEVLLARHEFPSNDFPWRWLARRGVRIRVAEPDHPVGAVSPERLAAEVGPRTRVVAFAHVSFLHGGRIDPGPVVEAARRVGALTVVDGSQAAGALPFDFGASGIDVYAASGYKFLLGPYGTGLGLFSPLALDRLHVGDVNWWSVVGAEDFNHLPAGIELRPGAQRYDAHETAAFFNLLPLAESLRFLLEVTPAAVSAHARALGDRLLARLPAGWEAASPLEPGARSHILCVRAATPALTAAAHDALREAKVATALRGDRIRVSPHLYSSAEDVDRLVAALPARR</sequence>
<keyword evidence="1" id="KW-0663">Pyridoxal phosphate</keyword>
<keyword evidence="4" id="KW-1185">Reference proteome</keyword>
<dbReference type="Pfam" id="PF00266">
    <property type="entry name" value="Aminotran_5"/>
    <property type="match status" value="1"/>
</dbReference>
<dbReference type="InterPro" id="IPR000192">
    <property type="entry name" value="Aminotrans_V_dom"/>
</dbReference>
<protein>
    <submittedName>
        <fullName evidence="3">Aminotransferase</fullName>
    </submittedName>
</protein>
<dbReference type="Proteomes" id="UP001162891">
    <property type="component" value="Chromosome"/>
</dbReference>
<accession>A0ABN6MSI5</accession>
<dbReference type="InterPro" id="IPR015424">
    <property type="entry name" value="PyrdxlP-dep_Trfase"/>
</dbReference>
<dbReference type="InterPro" id="IPR015421">
    <property type="entry name" value="PyrdxlP-dep_Trfase_major"/>
</dbReference>
<keyword evidence="3" id="KW-0032">Aminotransferase</keyword>
<organism evidence="3 4">
    <name type="scientific">Anaeromyxobacter oryzae</name>
    <dbReference type="NCBI Taxonomy" id="2918170"/>
    <lineage>
        <taxon>Bacteria</taxon>
        <taxon>Pseudomonadati</taxon>
        <taxon>Myxococcota</taxon>
        <taxon>Myxococcia</taxon>
        <taxon>Myxococcales</taxon>
        <taxon>Cystobacterineae</taxon>
        <taxon>Anaeromyxobacteraceae</taxon>
        <taxon>Anaeromyxobacter</taxon>
    </lineage>
</organism>
<evidence type="ECO:0000256" key="1">
    <source>
        <dbReference type="ARBA" id="ARBA00022898"/>
    </source>
</evidence>
<dbReference type="InterPro" id="IPR015422">
    <property type="entry name" value="PyrdxlP-dep_Trfase_small"/>
</dbReference>
<proteinExistence type="predicted"/>
<evidence type="ECO:0000313" key="3">
    <source>
        <dbReference type="EMBL" id="BDG03496.1"/>
    </source>
</evidence>